<dbReference type="EMBL" id="AJFE02059281">
    <property type="status" value="NOT_ANNOTATED_CDS"/>
    <property type="molecule type" value="Genomic_DNA"/>
</dbReference>
<feature type="domain" description="PPP" evidence="1">
    <location>
        <begin position="44"/>
        <end position="119"/>
    </location>
</feature>
<sequence length="171" mass="19594">MAEMRAWRPLVRPSLQCVKLGRATARWWWVVKVKPHDKDAKMKYQECNKIVKQKAFERAIAGDEHKRSVVDSLDIESMTIEGEYSGPKLEDDKVTITFMKGLMQWYKDQKKLHQKCAYQGLALSPRLECSGAITAHCSLNLLGPRDPPTSASQVAVTEGMHHHTWLIFLFL</sequence>
<dbReference type="PANTHER" id="PTHR12138:SF154">
    <property type="entry name" value="PROTEIN-SERINE_THREONINE PHOSPHATASE"/>
    <property type="match status" value="1"/>
</dbReference>
<reference evidence="2 3" key="1">
    <citation type="journal article" date="2012" name="Nature">
        <title>The bonobo genome compared with the chimpanzee and human genomes.</title>
        <authorList>
            <person name="Prufer K."/>
            <person name="Munch K."/>
            <person name="Hellmann I."/>
            <person name="Akagi K."/>
            <person name="Miller J.R."/>
            <person name="Walenz B."/>
            <person name="Koren S."/>
            <person name="Sutton G."/>
            <person name="Kodira C."/>
            <person name="Winer R."/>
            <person name="Knight J.R."/>
            <person name="Mullikin J.C."/>
            <person name="Meader S.J."/>
            <person name="Ponting C.P."/>
            <person name="Lunter G."/>
            <person name="Higashino S."/>
            <person name="Hobolth A."/>
            <person name="Dutheil J."/>
            <person name="Karakoc E."/>
            <person name="Alkan C."/>
            <person name="Sajjadian S."/>
            <person name="Catacchio C.R."/>
            <person name="Ventura M."/>
            <person name="Marques-Bonet T."/>
            <person name="Eichler E.E."/>
            <person name="Andre C."/>
            <person name="Atencia R."/>
            <person name="Mugisha L."/>
            <person name="Junhold J."/>
            <person name="Patterson N."/>
            <person name="Siebauer M."/>
            <person name="Good J.M."/>
            <person name="Fischer A."/>
            <person name="Ptak S.E."/>
            <person name="Lachmann M."/>
            <person name="Symer D.E."/>
            <person name="Mailund T."/>
            <person name="Schierup M.H."/>
            <person name="Andres A.M."/>
            <person name="Kelso J."/>
            <person name="Paabo S."/>
        </authorList>
    </citation>
    <scope>NUCLEOTIDE SEQUENCE [LARGE SCALE GENOMIC DNA]</scope>
</reference>
<dbReference type="GeneTree" id="ENSGT00940000166143"/>
<dbReference type="EMBL" id="AJFE02059283">
    <property type="status" value="NOT_ANNOTATED_CDS"/>
    <property type="molecule type" value="Genomic_DNA"/>
</dbReference>
<dbReference type="FunFam" id="1.25.40.10:FF:000504">
    <property type="entry name" value="Serine/threonine-protein phosphatase"/>
    <property type="match status" value="1"/>
</dbReference>
<dbReference type="Proteomes" id="UP000240080">
    <property type="component" value="Chromosome 19"/>
</dbReference>
<keyword evidence="3" id="KW-1185">Reference proteome</keyword>
<dbReference type="Bgee" id="ENSPPAG00000035628">
    <property type="expression patterns" value="Expressed in heart and 6 other cell types or tissues"/>
</dbReference>
<dbReference type="PANTHER" id="PTHR12138">
    <property type="entry name" value="PRIMATE-EXPANDED PROTEIN FAMILY"/>
    <property type="match status" value="1"/>
</dbReference>
<dbReference type="OMA" id="DEYSGPR"/>
<dbReference type="EMBL" id="AJFE02059282">
    <property type="status" value="NOT_ANNOTATED_CDS"/>
    <property type="molecule type" value="Genomic_DNA"/>
</dbReference>
<dbReference type="Pfam" id="PF08321">
    <property type="entry name" value="PPP5"/>
    <property type="match status" value="1"/>
</dbReference>
<dbReference type="STRING" id="9597.ENSPPAP00000024962"/>
<dbReference type="InterPro" id="IPR011990">
    <property type="entry name" value="TPR-like_helical_dom_sf"/>
</dbReference>
<dbReference type="AlphaFoldDB" id="A0A2R9B5U3"/>
<dbReference type="EMBL" id="AJFE02059284">
    <property type="status" value="NOT_ANNOTATED_CDS"/>
    <property type="molecule type" value="Genomic_DNA"/>
</dbReference>
<evidence type="ECO:0000313" key="3">
    <source>
        <dbReference type="Proteomes" id="UP000240080"/>
    </source>
</evidence>
<evidence type="ECO:0000259" key="1">
    <source>
        <dbReference type="Pfam" id="PF08321"/>
    </source>
</evidence>
<dbReference type="Gene3D" id="1.25.40.10">
    <property type="entry name" value="Tetratricopeptide repeat domain"/>
    <property type="match status" value="1"/>
</dbReference>
<reference evidence="2" key="2">
    <citation type="submission" date="2025-08" db="UniProtKB">
        <authorList>
            <consortium name="Ensembl"/>
        </authorList>
    </citation>
    <scope>IDENTIFICATION</scope>
</reference>
<reference evidence="2" key="3">
    <citation type="submission" date="2025-09" db="UniProtKB">
        <authorList>
            <consortium name="Ensembl"/>
        </authorList>
    </citation>
    <scope>IDENTIFICATION</scope>
</reference>
<organism evidence="2 3">
    <name type="scientific">Pan paniscus</name>
    <name type="common">Pygmy chimpanzee</name>
    <name type="synonym">Bonobo</name>
    <dbReference type="NCBI Taxonomy" id="9597"/>
    <lineage>
        <taxon>Eukaryota</taxon>
        <taxon>Metazoa</taxon>
        <taxon>Chordata</taxon>
        <taxon>Craniata</taxon>
        <taxon>Vertebrata</taxon>
        <taxon>Euteleostomi</taxon>
        <taxon>Mammalia</taxon>
        <taxon>Eutheria</taxon>
        <taxon>Euarchontoglires</taxon>
        <taxon>Primates</taxon>
        <taxon>Haplorrhini</taxon>
        <taxon>Catarrhini</taxon>
        <taxon>Hominidae</taxon>
        <taxon>Pan</taxon>
    </lineage>
</organism>
<evidence type="ECO:0000313" key="2">
    <source>
        <dbReference type="Ensembl" id="ENSPPAP00000024962.1"/>
    </source>
</evidence>
<dbReference type="EMBL" id="AJFE02059280">
    <property type="status" value="NOT_ANNOTATED_CDS"/>
    <property type="molecule type" value="Genomic_DNA"/>
</dbReference>
<proteinExistence type="predicted"/>
<name>A0A2R9B5U3_PANPA</name>
<accession>A0A2R9B5U3</accession>
<protein>
    <recommendedName>
        <fullName evidence="1">PPP domain-containing protein</fullName>
    </recommendedName>
</protein>
<dbReference type="EMBL" id="AJFE02059279">
    <property type="status" value="NOT_ANNOTATED_CDS"/>
    <property type="molecule type" value="Genomic_DNA"/>
</dbReference>
<dbReference type="Ensembl" id="ENSPPAT00000047788.1">
    <property type="protein sequence ID" value="ENSPPAP00000024962.1"/>
    <property type="gene ID" value="ENSPPAG00000035628.1"/>
</dbReference>
<dbReference type="InterPro" id="IPR013235">
    <property type="entry name" value="PPP_dom"/>
</dbReference>